<keyword evidence="5" id="KW-0479">Metal-binding</keyword>
<dbReference type="Pfam" id="PF01812">
    <property type="entry name" value="5-FTHF_cyc-lig"/>
    <property type="match status" value="1"/>
</dbReference>
<dbReference type="EC" id="6.3.3.2" evidence="5"/>
<dbReference type="GO" id="GO:0005524">
    <property type="term" value="F:ATP binding"/>
    <property type="evidence" value="ECO:0007669"/>
    <property type="project" value="UniProtKB-KW"/>
</dbReference>
<dbReference type="InterPro" id="IPR024185">
    <property type="entry name" value="FTHF_cligase-like_sf"/>
</dbReference>
<proteinExistence type="inferred from homology"/>
<dbReference type="InterPro" id="IPR002698">
    <property type="entry name" value="FTHF_cligase"/>
</dbReference>
<comment type="similarity">
    <text evidence="1 5">Belongs to the 5-formyltetrahydrofolate cyclo-ligase family.</text>
</comment>
<keyword evidence="3 4" id="KW-0067">ATP-binding</keyword>
<dbReference type="InterPro" id="IPR037171">
    <property type="entry name" value="NagB/RpiA_transferase-like"/>
</dbReference>
<evidence type="ECO:0000256" key="2">
    <source>
        <dbReference type="ARBA" id="ARBA00022741"/>
    </source>
</evidence>
<evidence type="ECO:0000256" key="5">
    <source>
        <dbReference type="RuleBase" id="RU361279"/>
    </source>
</evidence>
<dbReference type="GO" id="GO:0009396">
    <property type="term" value="P:folic acid-containing compound biosynthetic process"/>
    <property type="evidence" value="ECO:0007669"/>
    <property type="project" value="TreeGrafter"/>
</dbReference>
<sequence length="189" mass="22173">MTKQELRKIYKAKRIAEDPKKRLRLDDLMLLQFQDFDYGGIHSLLTYWPMAEKGEPNTHLFNSYLRHLLPGLRITYPVSDMHTHQMQAMLIDEDTVYRTNEWGITEPQKGTIIDPSEIDMVLVPMLICDAEGYRVGYGKGFYDRYLAQCRSDVVKMGLSYFEPVAYISDRDQFDVPLSFCITPQHIYEF</sequence>
<evidence type="ECO:0000256" key="3">
    <source>
        <dbReference type="ARBA" id="ARBA00022840"/>
    </source>
</evidence>
<gene>
    <name evidence="6" type="ORF">SAMN05444410_11193</name>
</gene>
<evidence type="ECO:0000313" key="7">
    <source>
        <dbReference type="Proteomes" id="UP000198711"/>
    </source>
</evidence>
<protein>
    <recommendedName>
        <fullName evidence="5">5-formyltetrahydrofolate cyclo-ligase</fullName>
        <ecNumber evidence="5">6.3.3.2</ecNumber>
    </recommendedName>
</protein>
<dbReference type="GO" id="GO:0035999">
    <property type="term" value="P:tetrahydrofolate interconversion"/>
    <property type="evidence" value="ECO:0007669"/>
    <property type="project" value="TreeGrafter"/>
</dbReference>
<evidence type="ECO:0000256" key="1">
    <source>
        <dbReference type="ARBA" id="ARBA00010638"/>
    </source>
</evidence>
<feature type="binding site" evidence="4">
    <location>
        <begin position="3"/>
        <end position="7"/>
    </location>
    <ligand>
        <name>ATP</name>
        <dbReference type="ChEBI" id="CHEBI:30616"/>
    </ligand>
</feature>
<dbReference type="SUPFAM" id="SSF100950">
    <property type="entry name" value="NagB/RpiA/CoA transferase-like"/>
    <property type="match status" value="1"/>
</dbReference>
<comment type="cofactor">
    <cofactor evidence="5">
        <name>Mg(2+)</name>
        <dbReference type="ChEBI" id="CHEBI:18420"/>
    </cofactor>
</comment>
<accession>A0A8X8IHB3</accession>
<reference evidence="6 7" key="1">
    <citation type="submission" date="2016-10" db="EMBL/GenBank/DDBJ databases">
        <authorList>
            <person name="Varghese N."/>
            <person name="Submissions S."/>
        </authorList>
    </citation>
    <scope>NUCLEOTIDE SEQUENCE [LARGE SCALE GENOMIC DNA]</scope>
    <source>
        <strain evidence="6 7">DSM 25353</strain>
    </source>
</reference>
<keyword evidence="5" id="KW-0460">Magnesium</keyword>
<dbReference type="GO" id="GO:0046872">
    <property type="term" value="F:metal ion binding"/>
    <property type="evidence" value="ECO:0007669"/>
    <property type="project" value="UniProtKB-KW"/>
</dbReference>
<keyword evidence="7" id="KW-1185">Reference proteome</keyword>
<evidence type="ECO:0000256" key="4">
    <source>
        <dbReference type="PIRSR" id="PIRSR006806-1"/>
    </source>
</evidence>
<comment type="caution">
    <text evidence="6">The sequence shown here is derived from an EMBL/GenBank/DDBJ whole genome shotgun (WGS) entry which is preliminary data.</text>
</comment>
<dbReference type="RefSeq" id="WP_092724560.1">
    <property type="nucleotide sequence ID" value="NZ_FNNO01000011.1"/>
</dbReference>
<dbReference type="PANTHER" id="PTHR23407:SF1">
    <property type="entry name" value="5-FORMYLTETRAHYDROFOLATE CYCLO-LIGASE"/>
    <property type="match status" value="1"/>
</dbReference>
<dbReference type="PANTHER" id="PTHR23407">
    <property type="entry name" value="ATPASE INHIBITOR/5-FORMYLTETRAHYDROFOLATE CYCLO-LIGASE"/>
    <property type="match status" value="1"/>
</dbReference>
<dbReference type="Gene3D" id="3.40.50.10420">
    <property type="entry name" value="NagB/RpiA/CoA transferase-like"/>
    <property type="match status" value="1"/>
</dbReference>
<organism evidence="6 7">
    <name type="scientific">Hydrobacter penzbergensis</name>
    <dbReference type="NCBI Taxonomy" id="1235997"/>
    <lineage>
        <taxon>Bacteria</taxon>
        <taxon>Pseudomonadati</taxon>
        <taxon>Bacteroidota</taxon>
        <taxon>Chitinophagia</taxon>
        <taxon>Chitinophagales</taxon>
        <taxon>Chitinophagaceae</taxon>
        <taxon>Hydrobacter</taxon>
    </lineage>
</organism>
<dbReference type="Proteomes" id="UP000198711">
    <property type="component" value="Unassembled WGS sequence"/>
</dbReference>
<feature type="binding site" evidence="4">
    <location>
        <begin position="134"/>
        <end position="142"/>
    </location>
    <ligand>
        <name>ATP</name>
        <dbReference type="ChEBI" id="CHEBI:30616"/>
    </ligand>
</feature>
<dbReference type="EMBL" id="FNNO01000011">
    <property type="protein sequence ID" value="SDX23726.1"/>
    <property type="molecule type" value="Genomic_DNA"/>
</dbReference>
<evidence type="ECO:0000313" key="6">
    <source>
        <dbReference type="EMBL" id="SDX23726.1"/>
    </source>
</evidence>
<dbReference type="NCBIfam" id="TIGR02727">
    <property type="entry name" value="MTHFS_bact"/>
    <property type="match status" value="1"/>
</dbReference>
<feature type="binding site" evidence="4">
    <location>
        <position position="55"/>
    </location>
    <ligand>
        <name>substrate</name>
    </ligand>
</feature>
<name>A0A8X8IHB3_9BACT</name>
<dbReference type="PIRSF" id="PIRSF006806">
    <property type="entry name" value="FTHF_cligase"/>
    <property type="match status" value="1"/>
</dbReference>
<dbReference type="AlphaFoldDB" id="A0A8X8IHB3"/>
<dbReference type="GO" id="GO:0030272">
    <property type="term" value="F:5-formyltetrahydrofolate cyclo-ligase activity"/>
    <property type="evidence" value="ECO:0007669"/>
    <property type="project" value="UniProtKB-EC"/>
</dbReference>
<comment type="catalytic activity">
    <reaction evidence="5">
        <text>(6S)-5-formyl-5,6,7,8-tetrahydrofolate + ATP = (6R)-5,10-methenyltetrahydrofolate + ADP + phosphate</text>
        <dbReference type="Rhea" id="RHEA:10488"/>
        <dbReference type="ChEBI" id="CHEBI:30616"/>
        <dbReference type="ChEBI" id="CHEBI:43474"/>
        <dbReference type="ChEBI" id="CHEBI:57455"/>
        <dbReference type="ChEBI" id="CHEBI:57457"/>
        <dbReference type="ChEBI" id="CHEBI:456216"/>
        <dbReference type="EC" id="6.3.3.2"/>
    </reaction>
</comment>
<keyword evidence="2 4" id="KW-0547">Nucleotide-binding</keyword>